<dbReference type="Proteomes" id="UP000234748">
    <property type="component" value="Unassembled WGS sequence"/>
</dbReference>
<evidence type="ECO:0000313" key="3">
    <source>
        <dbReference type="Proteomes" id="UP000234748"/>
    </source>
</evidence>
<feature type="transmembrane region" description="Helical" evidence="1">
    <location>
        <begin position="122"/>
        <end position="139"/>
    </location>
</feature>
<evidence type="ECO:0000256" key="1">
    <source>
        <dbReference type="SAM" id="Phobius"/>
    </source>
</evidence>
<organism evidence="2 3">
    <name type="scientific">Peribacillus deserti</name>
    <dbReference type="NCBI Taxonomy" id="673318"/>
    <lineage>
        <taxon>Bacteria</taxon>
        <taxon>Bacillati</taxon>
        <taxon>Bacillota</taxon>
        <taxon>Bacilli</taxon>
        <taxon>Bacillales</taxon>
        <taxon>Bacillaceae</taxon>
        <taxon>Peribacillus</taxon>
    </lineage>
</organism>
<accession>A0A2N5M4X2</accession>
<proteinExistence type="predicted"/>
<name>A0A2N5M4X2_9BACI</name>
<keyword evidence="3" id="KW-1185">Reference proteome</keyword>
<sequence>MGVVLVLLYVLLPIVILAFIIGAILKNNGKGDEHMFRHLYIYLVLFATLMMAIGGGISIFMAAADLASPPAYYQNYNEFVDLKKSENGKNSMEYTEEELRKQFEASVKDHKDRVKDEAKNQLIKSLGFIIIPLPIFLYFNKLRSRGEPQ</sequence>
<dbReference type="OrthoDB" id="2925884at2"/>
<dbReference type="EMBL" id="PGUY01000042">
    <property type="protein sequence ID" value="PLT29323.1"/>
    <property type="molecule type" value="Genomic_DNA"/>
</dbReference>
<protein>
    <submittedName>
        <fullName evidence="2">Uncharacterized protein</fullName>
    </submittedName>
</protein>
<reference evidence="2 3" key="1">
    <citation type="submission" date="2017-11" db="EMBL/GenBank/DDBJ databases">
        <title>Comparitive Functional Genomics of Dry Heat Resistant strains isolated from the Viking Spacecraft.</title>
        <authorList>
            <person name="Seuylemezian A."/>
            <person name="Cooper K."/>
            <person name="Vaishampayan P."/>
        </authorList>
    </citation>
    <scope>NUCLEOTIDE SEQUENCE [LARGE SCALE GENOMIC DNA]</scope>
    <source>
        <strain evidence="2 3">V1-29</strain>
    </source>
</reference>
<keyword evidence="1" id="KW-0472">Membrane</keyword>
<evidence type="ECO:0000313" key="2">
    <source>
        <dbReference type="EMBL" id="PLT29323.1"/>
    </source>
</evidence>
<keyword evidence="1" id="KW-1133">Transmembrane helix</keyword>
<dbReference type="AlphaFoldDB" id="A0A2N5M4X2"/>
<feature type="transmembrane region" description="Helical" evidence="1">
    <location>
        <begin position="39"/>
        <end position="63"/>
    </location>
</feature>
<keyword evidence="1" id="KW-0812">Transmembrane</keyword>
<feature type="transmembrane region" description="Helical" evidence="1">
    <location>
        <begin position="6"/>
        <end position="27"/>
    </location>
</feature>
<comment type="caution">
    <text evidence="2">The sequence shown here is derived from an EMBL/GenBank/DDBJ whole genome shotgun (WGS) entry which is preliminary data.</text>
</comment>
<gene>
    <name evidence="2" type="ORF">CUU66_13460</name>
</gene>